<dbReference type="PANTHER" id="PTHR33107:SF5">
    <property type="entry name" value="KUNITZ TRYPSIN INHIBITOR 5"/>
    <property type="match status" value="1"/>
</dbReference>
<protein>
    <submittedName>
        <fullName evidence="2">Uncharacterized protein</fullName>
    </submittedName>
</protein>
<dbReference type="Pfam" id="PF00197">
    <property type="entry name" value="Kunitz_legume"/>
    <property type="match status" value="1"/>
</dbReference>
<evidence type="ECO:0000256" key="1">
    <source>
        <dbReference type="SAM" id="SignalP"/>
    </source>
</evidence>
<dbReference type="CDD" id="cd23370">
    <property type="entry name" value="beta-trefoil_STI_MkMLP-like"/>
    <property type="match status" value="1"/>
</dbReference>
<comment type="caution">
    <text evidence="2">The sequence shown here is derived from an EMBL/GenBank/DDBJ whole genome shotgun (WGS) entry which is preliminary data.</text>
</comment>
<dbReference type="EMBL" id="JAFEMO010000013">
    <property type="protein sequence ID" value="KAH7550616.1"/>
    <property type="molecule type" value="Genomic_DNA"/>
</dbReference>
<organism evidence="2 3">
    <name type="scientific">Xanthoceras sorbifolium</name>
    <dbReference type="NCBI Taxonomy" id="99658"/>
    <lineage>
        <taxon>Eukaryota</taxon>
        <taxon>Viridiplantae</taxon>
        <taxon>Streptophyta</taxon>
        <taxon>Embryophyta</taxon>
        <taxon>Tracheophyta</taxon>
        <taxon>Spermatophyta</taxon>
        <taxon>Magnoliopsida</taxon>
        <taxon>eudicotyledons</taxon>
        <taxon>Gunneridae</taxon>
        <taxon>Pentapetalae</taxon>
        <taxon>rosids</taxon>
        <taxon>malvids</taxon>
        <taxon>Sapindales</taxon>
        <taxon>Sapindaceae</taxon>
        <taxon>Xanthoceroideae</taxon>
        <taxon>Xanthoceras</taxon>
    </lineage>
</organism>
<dbReference type="InterPro" id="IPR002160">
    <property type="entry name" value="Prot_inh_Kunz-lg"/>
</dbReference>
<feature type="chain" id="PRO_5046853999" evidence="1">
    <location>
        <begin position="23"/>
        <end position="222"/>
    </location>
</feature>
<dbReference type="PRINTS" id="PR00291">
    <property type="entry name" value="KUNITZINHBTR"/>
</dbReference>
<proteinExistence type="predicted"/>
<accession>A0ABQ8H9N9</accession>
<reference evidence="2 3" key="1">
    <citation type="submission" date="2021-02" db="EMBL/GenBank/DDBJ databases">
        <title>Plant Genome Project.</title>
        <authorList>
            <person name="Zhang R.-G."/>
        </authorList>
    </citation>
    <scope>NUCLEOTIDE SEQUENCE [LARGE SCALE GENOMIC DNA]</scope>
    <source>
        <tissue evidence="2">Leaves</tissue>
    </source>
</reference>
<sequence length="222" mass="24967">MKNSLLVFPFLFLCFLPNPLLGAPEPLLDISGDKVVTGTEYYIVSVIRGAGGGGLNFISGRNEPCPMDVFQERSDLRRGRPLSLFPVNYNGEVGTVVYDSTDLNIQFNVQRPRCNEETTVWKVDNYDNKMGAWFITTNGVIGNPGAETLQNWFKFEKVADDLNVYKIVHCPSVCKSCVKLCSDVGIHFETERRLALSHSPFMMVLMKVSDVHKLRERLNAII</sequence>
<keyword evidence="3" id="KW-1185">Reference proteome</keyword>
<name>A0ABQ8H9N9_9ROSI</name>
<dbReference type="SUPFAM" id="SSF50386">
    <property type="entry name" value="STI-like"/>
    <property type="match status" value="1"/>
</dbReference>
<dbReference type="InterPro" id="IPR011065">
    <property type="entry name" value="Kunitz_inhibitor_STI-like_sf"/>
</dbReference>
<keyword evidence="1" id="KW-0732">Signal</keyword>
<evidence type="ECO:0000313" key="3">
    <source>
        <dbReference type="Proteomes" id="UP000827721"/>
    </source>
</evidence>
<dbReference type="Proteomes" id="UP000827721">
    <property type="component" value="Unassembled WGS sequence"/>
</dbReference>
<dbReference type="SMART" id="SM00452">
    <property type="entry name" value="STI"/>
    <property type="match status" value="1"/>
</dbReference>
<gene>
    <name evidence="2" type="ORF">JRO89_XS13G0232500</name>
</gene>
<dbReference type="PANTHER" id="PTHR33107">
    <property type="entry name" value="KUNITZ TRYPSIN INHIBITOR 2"/>
    <property type="match status" value="1"/>
</dbReference>
<evidence type="ECO:0000313" key="2">
    <source>
        <dbReference type="EMBL" id="KAH7550616.1"/>
    </source>
</evidence>
<feature type="signal peptide" evidence="1">
    <location>
        <begin position="1"/>
        <end position="22"/>
    </location>
</feature>
<dbReference type="Gene3D" id="2.80.10.50">
    <property type="match status" value="1"/>
</dbReference>